<evidence type="ECO:0000259" key="9">
    <source>
        <dbReference type="Pfam" id="PF14416"/>
    </source>
</evidence>
<keyword evidence="4" id="KW-0735">Signal-anchor</keyword>
<dbReference type="PANTHER" id="PTHR32285">
    <property type="entry name" value="PROTEIN TRICHOME BIREFRINGENCE-LIKE 9-RELATED"/>
    <property type="match status" value="1"/>
</dbReference>
<evidence type="ECO:0008006" key="12">
    <source>
        <dbReference type="Google" id="ProtNLM"/>
    </source>
</evidence>
<dbReference type="InterPro" id="IPR029962">
    <property type="entry name" value="TBL"/>
</dbReference>
<comment type="subcellular location">
    <subcellularLocation>
        <location evidence="1">Membrane</location>
        <topology evidence="1">Single-pass membrane protein</topology>
    </subcellularLocation>
</comment>
<evidence type="ECO:0000256" key="1">
    <source>
        <dbReference type="ARBA" id="ARBA00004167"/>
    </source>
</evidence>
<dbReference type="Pfam" id="PF14416">
    <property type="entry name" value="PMR5N"/>
    <property type="match status" value="1"/>
</dbReference>
<organism evidence="10 11">
    <name type="scientific">Camellia sinensis</name>
    <name type="common">Tea plant</name>
    <name type="synonym">Thea sinensis</name>
    <dbReference type="NCBI Taxonomy" id="4442"/>
    <lineage>
        <taxon>Eukaryota</taxon>
        <taxon>Viridiplantae</taxon>
        <taxon>Streptophyta</taxon>
        <taxon>Embryophyta</taxon>
        <taxon>Tracheophyta</taxon>
        <taxon>Spermatophyta</taxon>
        <taxon>Magnoliopsida</taxon>
        <taxon>eudicotyledons</taxon>
        <taxon>Gunneridae</taxon>
        <taxon>Pentapetalae</taxon>
        <taxon>asterids</taxon>
        <taxon>Ericales</taxon>
        <taxon>Theaceae</taxon>
        <taxon>Camellia</taxon>
    </lineage>
</organism>
<dbReference type="GO" id="GO:0016413">
    <property type="term" value="F:O-acetyltransferase activity"/>
    <property type="evidence" value="ECO:0007669"/>
    <property type="project" value="InterPro"/>
</dbReference>
<dbReference type="InterPro" id="IPR025846">
    <property type="entry name" value="TBL_N"/>
</dbReference>
<reference evidence="10 11" key="2">
    <citation type="submission" date="2020-07" db="EMBL/GenBank/DDBJ databases">
        <title>Genome assembly of wild tea tree DASZ reveals pedigree and selection history of tea varieties.</title>
        <authorList>
            <person name="Zhang W."/>
        </authorList>
    </citation>
    <scope>NUCLEOTIDE SEQUENCE [LARGE SCALE GENOMIC DNA]</scope>
    <source>
        <strain evidence="11">cv. G240</strain>
        <tissue evidence="10">Leaf</tissue>
    </source>
</reference>
<dbReference type="PANTHER" id="PTHR32285:SF19">
    <property type="entry name" value="PROTEIN TRICHOME BIREFRINGENCE-LIKE 6"/>
    <property type="match status" value="1"/>
</dbReference>
<evidence type="ECO:0000256" key="2">
    <source>
        <dbReference type="ARBA" id="ARBA00007727"/>
    </source>
</evidence>
<evidence type="ECO:0000256" key="7">
    <source>
        <dbReference type="SAM" id="Phobius"/>
    </source>
</evidence>
<evidence type="ECO:0000256" key="3">
    <source>
        <dbReference type="ARBA" id="ARBA00022692"/>
    </source>
</evidence>
<keyword evidence="6 7" id="KW-0472">Membrane</keyword>
<feature type="domain" description="Trichome birefringence-like N-terminal" evidence="9">
    <location>
        <begin position="200"/>
        <end position="251"/>
    </location>
</feature>
<comment type="similarity">
    <text evidence="2">Belongs to the PC-esterase family. TBL subfamily.</text>
</comment>
<comment type="caution">
    <text evidence="10">The sequence shown here is derived from an EMBL/GenBank/DDBJ whole genome shotgun (WGS) entry which is preliminary data.</text>
</comment>
<dbReference type="AlphaFoldDB" id="A0A7J7G9N3"/>
<accession>A0A7J7G9N3</accession>
<protein>
    <recommendedName>
        <fullName evidence="12">Trichome birefringence-like N-terminal domain-containing protein</fullName>
    </recommendedName>
</protein>
<evidence type="ECO:0000256" key="5">
    <source>
        <dbReference type="ARBA" id="ARBA00022989"/>
    </source>
</evidence>
<proteinExistence type="inferred from homology"/>
<dbReference type="EMBL" id="JACBKZ010000012">
    <property type="protein sequence ID" value="KAF5936651.1"/>
    <property type="molecule type" value="Genomic_DNA"/>
</dbReference>
<dbReference type="InterPro" id="IPR026057">
    <property type="entry name" value="TBL_C"/>
</dbReference>
<evidence type="ECO:0000259" key="8">
    <source>
        <dbReference type="Pfam" id="PF13839"/>
    </source>
</evidence>
<feature type="transmembrane region" description="Helical" evidence="7">
    <location>
        <begin position="12"/>
        <end position="36"/>
    </location>
</feature>
<keyword evidence="5 7" id="KW-1133">Transmembrane helix</keyword>
<reference evidence="11" key="1">
    <citation type="journal article" date="2020" name="Nat. Commun.">
        <title>Genome assembly of wild tea tree DASZ reveals pedigree and selection history of tea varieties.</title>
        <authorList>
            <person name="Zhang W."/>
            <person name="Zhang Y."/>
            <person name="Qiu H."/>
            <person name="Guo Y."/>
            <person name="Wan H."/>
            <person name="Zhang X."/>
            <person name="Scossa F."/>
            <person name="Alseekh S."/>
            <person name="Zhang Q."/>
            <person name="Wang P."/>
            <person name="Xu L."/>
            <person name="Schmidt M.H."/>
            <person name="Jia X."/>
            <person name="Li D."/>
            <person name="Zhu A."/>
            <person name="Guo F."/>
            <person name="Chen W."/>
            <person name="Ni D."/>
            <person name="Usadel B."/>
            <person name="Fernie A.R."/>
            <person name="Wen W."/>
        </authorList>
    </citation>
    <scope>NUCLEOTIDE SEQUENCE [LARGE SCALE GENOMIC DNA]</scope>
    <source>
        <strain evidence="11">cv. G240</strain>
    </source>
</reference>
<feature type="domain" description="Trichome birefringence-like C-terminal" evidence="8">
    <location>
        <begin position="252"/>
        <end position="531"/>
    </location>
</feature>
<evidence type="ECO:0000313" key="10">
    <source>
        <dbReference type="EMBL" id="KAF5936651.1"/>
    </source>
</evidence>
<dbReference type="Pfam" id="PF13839">
    <property type="entry name" value="PC-Esterase"/>
    <property type="match status" value="1"/>
</dbReference>
<keyword evidence="11" id="KW-1185">Reference proteome</keyword>
<keyword evidence="3 7" id="KW-0812">Transmembrane</keyword>
<name>A0A7J7G9N3_CAMSI</name>
<dbReference type="Proteomes" id="UP000593564">
    <property type="component" value="Unassembled WGS sequence"/>
</dbReference>
<evidence type="ECO:0000313" key="11">
    <source>
        <dbReference type="Proteomes" id="UP000593564"/>
    </source>
</evidence>
<evidence type="ECO:0000256" key="4">
    <source>
        <dbReference type="ARBA" id="ARBA00022968"/>
    </source>
</evidence>
<evidence type="ECO:0000256" key="6">
    <source>
        <dbReference type="ARBA" id="ARBA00023136"/>
    </source>
</evidence>
<sequence>MDRQRSFSIKTTRFLVLAFTISSSLIFLLFFSFWLIKATPSVHQETHFQFRNPTLNLGLKPLTLQTLTASSRNLSASEVSNPILINTLVNVSRFEGLLTKKSGIEVSGDEKNENHVMNGNLVSAKFSVSVGSTSGFADGSIFKGFPRKENESKVSVDEIDIGDSVNGNLTIRQQNATNILSEKVEVSSGERIKEKSNRICDITKGRWVFDESYPLYTNDSCPFVDEGFNCEGNGRLDKEYMKWRWQPQDCDIPRFNATKMLELIRGKRLVFVGDSINRNQWESMLCLLMGAIKDPKRVYEAHRRRITKEKGDYSFKFVVDYKCTVEYYVTHFLVHESKARLGKKRVQTLRIDTMDRSSSRWKGADILVFNTAHWWTHHKTKDGINYYQEGEQVHPRLDALTAFRRSLMTWASWVDKHINPGKTRVFFRSSAPSHFRGGQWNSGGHCREATQPLNETSSFNYPEKNLIVEEVTKQMKTPVTFLNVTGLSEYRIDGHPSAYGRKFGKSYSSSVQDCSHWCLPGVPDTWNELLYFHLQFNKIEIL</sequence>
<gene>
    <name evidence="10" type="ORF">HYC85_024157</name>
</gene>
<dbReference type="GO" id="GO:0016020">
    <property type="term" value="C:membrane"/>
    <property type="evidence" value="ECO:0007669"/>
    <property type="project" value="UniProtKB-SubCell"/>
</dbReference>
<dbReference type="GO" id="GO:0005794">
    <property type="term" value="C:Golgi apparatus"/>
    <property type="evidence" value="ECO:0007669"/>
    <property type="project" value="TreeGrafter"/>
</dbReference>